<organism evidence="3 4">
    <name type="scientific">Athelia psychrophila</name>
    <dbReference type="NCBI Taxonomy" id="1759441"/>
    <lineage>
        <taxon>Eukaryota</taxon>
        <taxon>Fungi</taxon>
        <taxon>Dikarya</taxon>
        <taxon>Basidiomycota</taxon>
        <taxon>Agaricomycotina</taxon>
        <taxon>Agaricomycetes</taxon>
        <taxon>Agaricomycetidae</taxon>
        <taxon>Atheliales</taxon>
        <taxon>Atheliaceae</taxon>
        <taxon>Athelia</taxon>
    </lineage>
</organism>
<dbReference type="InterPro" id="IPR045340">
    <property type="entry name" value="DUF6533"/>
</dbReference>
<sequence length="268" mass="30296">MSFSVGASILLFYEFMITFDQEVELIWSKPNRALVKWLFLIIRYSSIVSQIGVQCIVQLRNPHILARNCTVEILWLYMSCQLVLTSVEIVLIHRVQILYPEKRIYLWLGTLIVIELGLLAVNAIRILPTIHLTPMCTLKIGLVWVLLYGLFAFLSQSIIMILTIYKNISLKDAAHPLVSLLIRDGAFAYLTIFALQIVTMINLRTGNVRFDVAQYYLTVLVSIMGCRVILSLQAVGLESSQGENGQSSSQIELASHFTRFDGIDIDAP</sequence>
<keyword evidence="1" id="KW-1133">Transmembrane helix</keyword>
<feature type="transmembrane region" description="Helical" evidence="1">
    <location>
        <begin position="144"/>
        <end position="165"/>
    </location>
</feature>
<keyword evidence="1" id="KW-0812">Transmembrane</keyword>
<dbReference type="AlphaFoldDB" id="A0A166T1D0"/>
<feature type="domain" description="DUF6533" evidence="2">
    <location>
        <begin position="3"/>
        <end position="47"/>
    </location>
</feature>
<evidence type="ECO:0000259" key="2">
    <source>
        <dbReference type="Pfam" id="PF20151"/>
    </source>
</evidence>
<dbReference type="OrthoDB" id="3066463at2759"/>
<evidence type="ECO:0000313" key="3">
    <source>
        <dbReference type="EMBL" id="KZP30071.1"/>
    </source>
</evidence>
<keyword evidence="4" id="KW-1185">Reference proteome</keyword>
<dbReference type="EMBL" id="KV417495">
    <property type="protein sequence ID" value="KZP30071.1"/>
    <property type="molecule type" value="Genomic_DNA"/>
</dbReference>
<keyword evidence="1" id="KW-0472">Membrane</keyword>
<evidence type="ECO:0000256" key="1">
    <source>
        <dbReference type="SAM" id="Phobius"/>
    </source>
</evidence>
<protein>
    <recommendedName>
        <fullName evidence="2">DUF6533 domain-containing protein</fullName>
    </recommendedName>
</protein>
<evidence type="ECO:0000313" key="4">
    <source>
        <dbReference type="Proteomes" id="UP000076532"/>
    </source>
</evidence>
<dbReference type="Pfam" id="PF20151">
    <property type="entry name" value="DUF6533"/>
    <property type="match status" value="1"/>
</dbReference>
<reference evidence="3 4" key="1">
    <citation type="journal article" date="2016" name="Mol. Biol. Evol.">
        <title>Comparative Genomics of Early-Diverging Mushroom-Forming Fungi Provides Insights into the Origins of Lignocellulose Decay Capabilities.</title>
        <authorList>
            <person name="Nagy L.G."/>
            <person name="Riley R."/>
            <person name="Tritt A."/>
            <person name="Adam C."/>
            <person name="Daum C."/>
            <person name="Floudas D."/>
            <person name="Sun H."/>
            <person name="Yadav J.S."/>
            <person name="Pangilinan J."/>
            <person name="Larsson K.H."/>
            <person name="Matsuura K."/>
            <person name="Barry K."/>
            <person name="Labutti K."/>
            <person name="Kuo R."/>
            <person name="Ohm R.A."/>
            <person name="Bhattacharya S.S."/>
            <person name="Shirouzu T."/>
            <person name="Yoshinaga Y."/>
            <person name="Martin F.M."/>
            <person name="Grigoriev I.V."/>
            <person name="Hibbett D.S."/>
        </authorList>
    </citation>
    <scope>NUCLEOTIDE SEQUENCE [LARGE SCALE GENOMIC DNA]</scope>
    <source>
        <strain evidence="3 4">CBS 109695</strain>
    </source>
</reference>
<feature type="transmembrane region" description="Helical" evidence="1">
    <location>
        <begin position="215"/>
        <end position="237"/>
    </location>
</feature>
<accession>A0A166T1D0</accession>
<dbReference type="Proteomes" id="UP000076532">
    <property type="component" value="Unassembled WGS sequence"/>
</dbReference>
<feature type="transmembrane region" description="Helical" evidence="1">
    <location>
        <begin position="104"/>
        <end position="124"/>
    </location>
</feature>
<feature type="transmembrane region" description="Helical" evidence="1">
    <location>
        <begin position="186"/>
        <end position="203"/>
    </location>
</feature>
<feature type="transmembrane region" description="Helical" evidence="1">
    <location>
        <begin position="73"/>
        <end position="92"/>
    </location>
</feature>
<gene>
    <name evidence="3" type="ORF">FIBSPDRAFT_1038430</name>
</gene>
<proteinExistence type="predicted"/>
<dbReference type="STRING" id="436010.A0A166T1D0"/>
<name>A0A166T1D0_9AGAM</name>